<dbReference type="NCBIfam" id="NF033516">
    <property type="entry name" value="transpos_IS3"/>
    <property type="match status" value="1"/>
</dbReference>
<dbReference type="InterPro" id="IPR001584">
    <property type="entry name" value="Integrase_cat-core"/>
</dbReference>
<dbReference type="GO" id="GO:0015074">
    <property type="term" value="P:DNA integration"/>
    <property type="evidence" value="ECO:0007669"/>
    <property type="project" value="InterPro"/>
</dbReference>
<feature type="domain" description="Integrase catalytic" evidence="1">
    <location>
        <begin position="98"/>
        <end position="259"/>
    </location>
</feature>
<name>A0A4Q7N1W2_9BURK</name>
<dbReference type="Gene3D" id="3.30.420.10">
    <property type="entry name" value="Ribonuclease H-like superfamily/Ribonuclease H"/>
    <property type="match status" value="1"/>
</dbReference>
<dbReference type="InterPro" id="IPR025948">
    <property type="entry name" value="HTH-like_dom"/>
</dbReference>
<sequence>MTERGMGITRACGLVGISRSLFHYESRRTGDAALTERMKEMAAVKRRYGYRRIHVLLRREGWHSNHKRVWRLYSQAGLSVRQRKRKRIAATERVVRPAATGPNQSWSMDFVADGLAYGRRFRCLNIVDDYTRECLAIEVDTSLPGLRVTNVLERLVEMRGLPRSITVDNGPEFAGRALDAWAYQAGVTLSFIRPGKPVENAYIESFNGKFRDECLNEHWFLSLRKAKTLIENWRVEYNTDRPHSALGYLTPTQFAQAHQEKMLLTPDSMSAPY</sequence>
<proteinExistence type="predicted"/>
<reference evidence="2 3" key="1">
    <citation type="submission" date="2019-02" db="EMBL/GenBank/DDBJ databases">
        <title>Genomic Encyclopedia of Type Strains, Phase IV (KMG-IV): sequencing the most valuable type-strain genomes for metagenomic binning, comparative biology and taxonomic classification.</title>
        <authorList>
            <person name="Goeker M."/>
        </authorList>
    </citation>
    <scope>NUCLEOTIDE SEQUENCE [LARGE SCALE GENOMIC DNA]</scope>
    <source>
        <strain evidence="2 3">DSM 16618</strain>
    </source>
</reference>
<dbReference type="GO" id="GO:0003676">
    <property type="term" value="F:nucleic acid binding"/>
    <property type="evidence" value="ECO:0007669"/>
    <property type="project" value="InterPro"/>
</dbReference>
<dbReference type="PANTHER" id="PTHR47515:SF1">
    <property type="entry name" value="BLR2054 PROTEIN"/>
    <property type="match status" value="1"/>
</dbReference>
<dbReference type="Pfam" id="PF13276">
    <property type="entry name" value="HTH_21"/>
    <property type="match status" value="1"/>
</dbReference>
<dbReference type="InterPro" id="IPR048020">
    <property type="entry name" value="Transpos_IS3"/>
</dbReference>
<dbReference type="InterPro" id="IPR036397">
    <property type="entry name" value="RNaseH_sf"/>
</dbReference>
<dbReference type="AlphaFoldDB" id="A0A4Q7N1W2"/>
<accession>A0A4Q7N1W2</accession>
<dbReference type="EMBL" id="SGWZ01000001">
    <property type="protein sequence ID" value="RZS73666.1"/>
    <property type="molecule type" value="Genomic_DNA"/>
</dbReference>
<dbReference type="Proteomes" id="UP000292039">
    <property type="component" value="Unassembled WGS sequence"/>
</dbReference>
<comment type="caution">
    <text evidence="2">The sequence shown here is derived from an EMBL/GenBank/DDBJ whole genome shotgun (WGS) entry which is preliminary data.</text>
</comment>
<evidence type="ECO:0000259" key="1">
    <source>
        <dbReference type="PROSITE" id="PS50994"/>
    </source>
</evidence>
<protein>
    <submittedName>
        <fullName evidence="2">Putative transposase</fullName>
    </submittedName>
</protein>
<dbReference type="SUPFAM" id="SSF53098">
    <property type="entry name" value="Ribonuclease H-like"/>
    <property type="match status" value="1"/>
</dbReference>
<dbReference type="PANTHER" id="PTHR47515">
    <property type="entry name" value="LOW CALCIUM RESPONSE LOCUS PROTEIN T"/>
    <property type="match status" value="1"/>
</dbReference>
<dbReference type="PROSITE" id="PS50994">
    <property type="entry name" value="INTEGRASE"/>
    <property type="match status" value="1"/>
</dbReference>
<evidence type="ECO:0000313" key="3">
    <source>
        <dbReference type="Proteomes" id="UP000292039"/>
    </source>
</evidence>
<evidence type="ECO:0000313" key="2">
    <source>
        <dbReference type="EMBL" id="RZS73666.1"/>
    </source>
</evidence>
<dbReference type="InterPro" id="IPR012337">
    <property type="entry name" value="RNaseH-like_sf"/>
</dbReference>
<organism evidence="2 3">
    <name type="scientific">Kerstersia gyiorum</name>
    <dbReference type="NCBI Taxonomy" id="206506"/>
    <lineage>
        <taxon>Bacteria</taxon>
        <taxon>Pseudomonadati</taxon>
        <taxon>Pseudomonadota</taxon>
        <taxon>Betaproteobacteria</taxon>
        <taxon>Burkholderiales</taxon>
        <taxon>Alcaligenaceae</taxon>
        <taxon>Kerstersia</taxon>
    </lineage>
</organism>
<gene>
    <name evidence="2" type="ORF">EV679_0868</name>
</gene>
<dbReference type="Pfam" id="PF13683">
    <property type="entry name" value="rve_3"/>
    <property type="match status" value="1"/>
</dbReference>